<dbReference type="SUPFAM" id="SSF56784">
    <property type="entry name" value="HAD-like"/>
    <property type="match status" value="1"/>
</dbReference>
<keyword evidence="1" id="KW-0378">Hydrolase</keyword>
<dbReference type="PANTHER" id="PTHR43434:SF24">
    <property type="entry name" value="HYDROLASE-RELATED"/>
    <property type="match status" value="1"/>
</dbReference>
<dbReference type="NCBIfam" id="TIGR01509">
    <property type="entry name" value="HAD-SF-IA-v3"/>
    <property type="match status" value="1"/>
</dbReference>
<sequence>MNTLKPVIMFDLDGTLFDTERAIIEAFHAAFSSLNYPHLPTPKDIKATIGLPLEKAFSILVGQPKNSGAVTQLCQEYQQQFKLTLLPKAESLLFPGVISGLAKLKQQNYSLSVTTNKFARSANSLLEAAGIAHFFDIVVCADEVTAKKPAPESGNKILSYYGVAPSDALMVGDTTHDILMANNLGSDTIAVNYGIHSEHELCTASPKWIVSNFDDVVNTAIKYFEPKI</sequence>
<dbReference type="RefSeq" id="WP_182288818.1">
    <property type="nucleotide sequence ID" value="NZ_CP046269.1"/>
</dbReference>
<dbReference type="Gene3D" id="1.10.150.240">
    <property type="entry name" value="Putative phosphatase, domain 2"/>
    <property type="match status" value="1"/>
</dbReference>
<dbReference type="PANTHER" id="PTHR43434">
    <property type="entry name" value="PHOSPHOGLYCOLATE PHOSPHATASE"/>
    <property type="match status" value="1"/>
</dbReference>
<proteinExistence type="predicted"/>
<dbReference type="InterPro" id="IPR023214">
    <property type="entry name" value="HAD_sf"/>
</dbReference>
<name>A0ABX6R5Q1_9VIBR</name>
<dbReference type="NCBIfam" id="TIGR01549">
    <property type="entry name" value="HAD-SF-IA-v1"/>
    <property type="match status" value="1"/>
</dbReference>
<accession>A0ABX6R5Q1</accession>
<dbReference type="InterPro" id="IPR036412">
    <property type="entry name" value="HAD-like_sf"/>
</dbReference>
<dbReference type="Proteomes" id="UP000515264">
    <property type="component" value="Chromosome 2"/>
</dbReference>
<dbReference type="GO" id="GO:0004427">
    <property type="term" value="F:inorganic diphosphate phosphatase activity"/>
    <property type="evidence" value="ECO:0007669"/>
    <property type="project" value="UniProtKB-EC"/>
</dbReference>
<dbReference type="EC" id="3.6.1.1" evidence="1"/>
<reference evidence="1 2" key="1">
    <citation type="journal article" date="2020" name="J. Nat. Prod.">
        <title>Genomics-Metabolomics Profiling Disclosed Marine Vibrio spartinae 3.6 as a Producer of a New Branched Side Chain Prodigiosin.</title>
        <authorList>
            <person name="Vitale G.A."/>
            <person name="Sciarretta M."/>
            <person name="Palma Esposito F."/>
            <person name="January G.G."/>
            <person name="Giaccio M."/>
            <person name="Bunk B."/>
            <person name="Sproer C."/>
            <person name="Bajerski F."/>
            <person name="Power D."/>
            <person name="Festa C."/>
            <person name="Monti M.C."/>
            <person name="D'Auria M.V."/>
            <person name="de Pascale D."/>
        </authorList>
    </citation>
    <scope>NUCLEOTIDE SEQUENCE [LARGE SCALE GENOMIC DNA]</scope>
    <source>
        <strain evidence="1 2">3.6</strain>
    </source>
</reference>
<dbReference type="EMBL" id="CP046269">
    <property type="protein sequence ID" value="QMV16891.1"/>
    <property type="molecule type" value="Genomic_DNA"/>
</dbReference>
<dbReference type="SFLD" id="SFLDS00003">
    <property type="entry name" value="Haloacid_Dehalogenase"/>
    <property type="match status" value="1"/>
</dbReference>
<evidence type="ECO:0000313" key="1">
    <source>
        <dbReference type="EMBL" id="QMV16891.1"/>
    </source>
</evidence>
<dbReference type="InterPro" id="IPR050155">
    <property type="entry name" value="HAD-like_hydrolase_sf"/>
</dbReference>
<dbReference type="InterPro" id="IPR006439">
    <property type="entry name" value="HAD-SF_hydro_IA"/>
</dbReference>
<dbReference type="InterPro" id="IPR023198">
    <property type="entry name" value="PGP-like_dom2"/>
</dbReference>
<dbReference type="Pfam" id="PF13419">
    <property type="entry name" value="HAD_2"/>
    <property type="match status" value="1"/>
</dbReference>
<dbReference type="SFLD" id="SFLDG01135">
    <property type="entry name" value="C1.5.6:_HAD__Beta-PGM__Phospha"/>
    <property type="match status" value="1"/>
</dbReference>
<dbReference type="PRINTS" id="PR00413">
    <property type="entry name" value="HADHALOGNASE"/>
</dbReference>
<evidence type="ECO:0000313" key="2">
    <source>
        <dbReference type="Proteomes" id="UP000515264"/>
    </source>
</evidence>
<protein>
    <submittedName>
        <fullName evidence="1">Pyrophosphatase PpaX</fullName>
        <ecNumber evidence="1">3.6.1.1</ecNumber>
    </submittedName>
</protein>
<dbReference type="Gene3D" id="3.40.50.1000">
    <property type="entry name" value="HAD superfamily/HAD-like"/>
    <property type="match status" value="1"/>
</dbReference>
<dbReference type="InterPro" id="IPR041492">
    <property type="entry name" value="HAD_2"/>
</dbReference>
<keyword evidence="2" id="KW-1185">Reference proteome</keyword>
<gene>
    <name evidence="1" type="primary">ppaX</name>
    <name evidence="1" type="ORF">Vspart_04310</name>
</gene>
<dbReference type="SFLD" id="SFLDG01129">
    <property type="entry name" value="C1.5:_HAD__Beta-PGM__Phosphata"/>
    <property type="match status" value="1"/>
</dbReference>
<organism evidence="1 2">
    <name type="scientific">Vibrio spartinae</name>
    <dbReference type="NCBI Taxonomy" id="1918945"/>
    <lineage>
        <taxon>Bacteria</taxon>
        <taxon>Pseudomonadati</taxon>
        <taxon>Pseudomonadota</taxon>
        <taxon>Gammaproteobacteria</taxon>
        <taxon>Vibrionales</taxon>
        <taxon>Vibrionaceae</taxon>
        <taxon>Vibrio</taxon>
    </lineage>
</organism>